<dbReference type="InterPro" id="IPR007430">
    <property type="entry name" value="VirB8"/>
</dbReference>
<comment type="subcellular location">
    <subcellularLocation>
        <location evidence="1">Membrane</location>
        <topology evidence="1">Single-pass membrane protein</topology>
    </subcellularLocation>
</comment>
<gene>
    <name evidence="8" type="ORF">SAMN05216402_3277</name>
</gene>
<keyword evidence="4 6" id="KW-0472">Membrane</keyword>
<dbReference type="Gene3D" id="3.10.450.230">
    <property type="entry name" value="VirB8 protein"/>
    <property type="match status" value="1"/>
</dbReference>
<sequence>MNMGMARAMKSLIMRKPRTESGERPTGAEMSDGRREGEGANPYLSARRTWNEHVGDMAASRQTWQMLGLLSLLIALAGVGGMIYIGSQSKFIPYVVEVDKFGQTLAVAPVDRARGVDQRVIHAAVAAFIQSARMVSPDVALQRKAIFAVYAMLSPDDVATTKMNEFMNGRPDSSPFKRAEREMVSTEIVSVIAQTPDTWQVDWTETVRDRQGIVKQAPYRMRALVTVHVIAPSPDINEAQLRNNPLGIFVSDFAWSKQL</sequence>
<name>A0ABY0TSM1_9PROT</name>
<keyword evidence="3 6" id="KW-1133">Transmembrane helix</keyword>
<evidence type="ECO:0000256" key="2">
    <source>
        <dbReference type="ARBA" id="ARBA00022692"/>
    </source>
</evidence>
<feature type="transmembrane region" description="Helical" evidence="6">
    <location>
        <begin position="67"/>
        <end position="86"/>
    </location>
</feature>
<evidence type="ECO:0000256" key="5">
    <source>
        <dbReference type="SAM" id="MobiDB-lite"/>
    </source>
</evidence>
<organism evidence="8 9">
    <name type="scientific">Nitrosospira multiformis</name>
    <dbReference type="NCBI Taxonomy" id="1231"/>
    <lineage>
        <taxon>Bacteria</taxon>
        <taxon>Pseudomonadati</taxon>
        <taxon>Pseudomonadota</taxon>
        <taxon>Betaproteobacteria</taxon>
        <taxon>Nitrosomonadales</taxon>
        <taxon>Nitrosomonadaceae</taxon>
        <taxon>Nitrosospira</taxon>
    </lineage>
</organism>
<evidence type="ECO:0000313" key="9">
    <source>
        <dbReference type="Proteomes" id="UP000183471"/>
    </source>
</evidence>
<accession>A0ABY0TSM1</accession>
<evidence type="ECO:0000256" key="3">
    <source>
        <dbReference type="ARBA" id="ARBA00022989"/>
    </source>
</evidence>
<keyword evidence="2 6" id="KW-0812">Transmembrane</keyword>
<evidence type="ECO:0000256" key="4">
    <source>
        <dbReference type="ARBA" id="ARBA00023136"/>
    </source>
</evidence>
<feature type="region of interest" description="Disordered" evidence="5">
    <location>
        <begin position="14"/>
        <end position="41"/>
    </location>
</feature>
<proteinExistence type="predicted"/>
<dbReference type="Pfam" id="PF04335">
    <property type="entry name" value="VirB8"/>
    <property type="match status" value="1"/>
</dbReference>
<dbReference type="SUPFAM" id="SSF54427">
    <property type="entry name" value="NTF2-like"/>
    <property type="match status" value="1"/>
</dbReference>
<keyword evidence="9" id="KW-1185">Reference proteome</keyword>
<evidence type="ECO:0000256" key="1">
    <source>
        <dbReference type="ARBA" id="ARBA00004167"/>
    </source>
</evidence>
<reference evidence="8 9" key="1">
    <citation type="submission" date="2016-10" db="EMBL/GenBank/DDBJ databases">
        <authorList>
            <person name="Varghese N."/>
            <person name="Submissions S."/>
        </authorList>
    </citation>
    <scope>NUCLEOTIDE SEQUENCE [LARGE SCALE GENOMIC DNA]</scope>
    <source>
        <strain evidence="8 9">Nl1</strain>
    </source>
</reference>
<evidence type="ECO:0000256" key="6">
    <source>
        <dbReference type="SAM" id="Phobius"/>
    </source>
</evidence>
<feature type="domain" description="Bacterial virulence protein VirB8" evidence="7">
    <location>
        <begin position="46"/>
        <end position="257"/>
    </location>
</feature>
<comment type="caution">
    <text evidence="8">The sequence shown here is derived from an EMBL/GenBank/DDBJ whole genome shotgun (WGS) entry which is preliminary data.</text>
</comment>
<evidence type="ECO:0000259" key="7">
    <source>
        <dbReference type="Pfam" id="PF04335"/>
    </source>
</evidence>
<dbReference type="NCBIfam" id="NF010462">
    <property type="entry name" value="PRK13887.1"/>
    <property type="match status" value="1"/>
</dbReference>
<protein>
    <submittedName>
        <fullName evidence="8">Type IV secretion system protein VirB5</fullName>
    </submittedName>
</protein>
<dbReference type="RefSeq" id="WP_256324213.1">
    <property type="nucleotide sequence ID" value="NZ_FNKY01000002.1"/>
</dbReference>
<dbReference type="EMBL" id="FNKY01000002">
    <property type="protein sequence ID" value="SDR11102.1"/>
    <property type="molecule type" value="Genomic_DNA"/>
</dbReference>
<dbReference type="InterPro" id="IPR035658">
    <property type="entry name" value="TrbF"/>
</dbReference>
<dbReference type="Proteomes" id="UP000183471">
    <property type="component" value="Unassembled WGS sequence"/>
</dbReference>
<dbReference type="CDD" id="cd16425">
    <property type="entry name" value="TrbF"/>
    <property type="match status" value="1"/>
</dbReference>
<dbReference type="InterPro" id="IPR032710">
    <property type="entry name" value="NTF2-like_dom_sf"/>
</dbReference>
<evidence type="ECO:0000313" key="8">
    <source>
        <dbReference type="EMBL" id="SDR11102.1"/>
    </source>
</evidence>